<evidence type="ECO:0000313" key="3">
    <source>
        <dbReference type="Proteomes" id="UP000588604"/>
    </source>
</evidence>
<dbReference type="PROSITE" id="PS51352">
    <property type="entry name" value="THIOREDOXIN_2"/>
    <property type="match status" value="1"/>
</dbReference>
<dbReference type="RefSeq" id="WP_184493162.1">
    <property type="nucleotide sequence ID" value="NZ_JACIJO010000001.1"/>
</dbReference>
<dbReference type="InterPro" id="IPR013766">
    <property type="entry name" value="Thioredoxin_domain"/>
</dbReference>
<dbReference type="EMBL" id="JACIJO010000001">
    <property type="protein sequence ID" value="MBB6325127.1"/>
    <property type="molecule type" value="Genomic_DNA"/>
</dbReference>
<dbReference type="InterPro" id="IPR000866">
    <property type="entry name" value="AhpC/TSA"/>
</dbReference>
<comment type="caution">
    <text evidence="2">The sequence shown here is derived from an EMBL/GenBank/DDBJ whole genome shotgun (WGS) entry which is preliminary data.</text>
</comment>
<reference evidence="2 3" key="1">
    <citation type="submission" date="2020-08" db="EMBL/GenBank/DDBJ databases">
        <title>Genomic Encyclopedia of Type Strains, Phase IV (KMG-IV): sequencing the most valuable type-strain genomes for metagenomic binning, comparative biology and taxonomic classification.</title>
        <authorList>
            <person name="Goeker M."/>
        </authorList>
    </citation>
    <scope>NUCLEOTIDE SEQUENCE [LARGE SCALE GENOMIC DNA]</scope>
    <source>
        <strain evidence="2 3">DSM 102044</strain>
    </source>
</reference>
<dbReference type="InterPro" id="IPR036249">
    <property type="entry name" value="Thioredoxin-like_sf"/>
</dbReference>
<dbReference type="PANTHER" id="PTHR43640:SF1">
    <property type="entry name" value="THIOREDOXIN-DEPENDENT PEROXIREDOXIN"/>
    <property type="match status" value="1"/>
</dbReference>
<feature type="domain" description="Thioredoxin" evidence="1">
    <location>
        <begin position="1"/>
        <end position="148"/>
    </location>
</feature>
<gene>
    <name evidence="2" type="ORF">FHS59_000742</name>
</gene>
<evidence type="ECO:0000313" key="2">
    <source>
        <dbReference type="EMBL" id="MBB6325127.1"/>
    </source>
</evidence>
<dbReference type="GO" id="GO:0016491">
    <property type="term" value="F:oxidoreductase activity"/>
    <property type="evidence" value="ECO:0007669"/>
    <property type="project" value="InterPro"/>
</dbReference>
<dbReference type="Gene3D" id="3.40.30.10">
    <property type="entry name" value="Glutaredoxin"/>
    <property type="match status" value="1"/>
</dbReference>
<dbReference type="GO" id="GO:0016209">
    <property type="term" value="F:antioxidant activity"/>
    <property type="evidence" value="ECO:0007669"/>
    <property type="project" value="InterPro"/>
</dbReference>
<proteinExistence type="predicted"/>
<dbReference type="AlphaFoldDB" id="A0A841MI53"/>
<sequence length="167" mass="18676">MSLTDAVTGKTYTISNEIKGKALVLIFHSTNCPFAKMYEKRIIDLRTRFQNLGVSFALVNPDPKPEHQNADMMRSHVDATDLNMSYLMDVEQVWAKAFKITKIPEIVIITPNSGSPSIVYRGAIDNNAQVESSVTEKYVERAINQVLKGEKPSPEQVRAVGCNVRSF</sequence>
<dbReference type="Pfam" id="PF00578">
    <property type="entry name" value="AhpC-TSA"/>
    <property type="match status" value="1"/>
</dbReference>
<evidence type="ECO:0000259" key="1">
    <source>
        <dbReference type="PROSITE" id="PS51352"/>
    </source>
</evidence>
<name>A0A841MI53_9BACT</name>
<keyword evidence="3" id="KW-1185">Reference proteome</keyword>
<dbReference type="PANTHER" id="PTHR43640">
    <property type="entry name" value="OS07G0260300 PROTEIN"/>
    <property type="match status" value="1"/>
</dbReference>
<dbReference type="Proteomes" id="UP000588604">
    <property type="component" value="Unassembled WGS sequence"/>
</dbReference>
<accession>A0A841MI53</accession>
<protein>
    <submittedName>
        <fullName evidence="2">Peroxiredoxin</fullName>
    </submittedName>
</protein>
<organism evidence="2 3">
    <name type="scientific">Algoriphagus iocasae</name>
    <dbReference type="NCBI Taxonomy" id="1836499"/>
    <lineage>
        <taxon>Bacteria</taxon>
        <taxon>Pseudomonadati</taxon>
        <taxon>Bacteroidota</taxon>
        <taxon>Cytophagia</taxon>
        <taxon>Cytophagales</taxon>
        <taxon>Cyclobacteriaceae</taxon>
        <taxon>Algoriphagus</taxon>
    </lineage>
</organism>
<dbReference type="InterPro" id="IPR047262">
    <property type="entry name" value="PRX-like1"/>
</dbReference>
<dbReference type="SUPFAM" id="SSF52833">
    <property type="entry name" value="Thioredoxin-like"/>
    <property type="match status" value="1"/>
</dbReference>